<evidence type="ECO:0000256" key="1">
    <source>
        <dbReference type="SAM" id="MobiDB-lite"/>
    </source>
</evidence>
<gene>
    <name evidence="2" type="ORF">BJX67DRAFT_213206</name>
</gene>
<name>A0ABR4M359_9EURO</name>
<keyword evidence="3" id="KW-1185">Reference proteome</keyword>
<organism evidence="2 3">
    <name type="scientific">Aspergillus lucknowensis</name>
    <dbReference type="NCBI Taxonomy" id="176173"/>
    <lineage>
        <taxon>Eukaryota</taxon>
        <taxon>Fungi</taxon>
        <taxon>Dikarya</taxon>
        <taxon>Ascomycota</taxon>
        <taxon>Pezizomycotina</taxon>
        <taxon>Eurotiomycetes</taxon>
        <taxon>Eurotiomycetidae</taxon>
        <taxon>Eurotiales</taxon>
        <taxon>Aspergillaceae</taxon>
        <taxon>Aspergillus</taxon>
        <taxon>Aspergillus subgen. Nidulantes</taxon>
    </lineage>
</organism>
<dbReference type="GeneID" id="98140706"/>
<feature type="compositionally biased region" description="Pro residues" evidence="1">
    <location>
        <begin position="66"/>
        <end position="75"/>
    </location>
</feature>
<proteinExistence type="predicted"/>
<sequence length="273" mass="29792">MFDFDSKRSSRGFGFPPQGPPQGANSSYYYNPNHRPSPSPGPGPGYGPQHNRIPSPNPPMNMAGFPPAPPSPQPHPQTQQGCQTFHLRQSDKTHKIILIHGFGQPVSAPPLYSLTSSPKSSNADYVLARGADPNDPQALVASVKSHTFSSKYDLVVRGTTCTLRPGTMGDKYKIEIPQMGLYKWHTDEEGMSSKMWLKDERGNVLVTYDKSKAPSSKSTWKKFVGGRERDLEFHVPMSEFFVEVSLVSIYAVKMAKEGALEVAGEVVGALAGG</sequence>
<evidence type="ECO:0000313" key="2">
    <source>
        <dbReference type="EMBL" id="KAL2871033.1"/>
    </source>
</evidence>
<dbReference type="Proteomes" id="UP001610432">
    <property type="component" value="Unassembled WGS sequence"/>
</dbReference>
<accession>A0ABR4M359</accession>
<feature type="region of interest" description="Disordered" evidence="1">
    <location>
        <begin position="1"/>
        <end position="82"/>
    </location>
</feature>
<dbReference type="EMBL" id="JBFXLQ010000004">
    <property type="protein sequence ID" value="KAL2871033.1"/>
    <property type="molecule type" value="Genomic_DNA"/>
</dbReference>
<evidence type="ECO:0000313" key="3">
    <source>
        <dbReference type="Proteomes" id="UP001610432"/>
    </source>
</evidence>
<dbReference type="RefSeq" id="XP_070890012.1">
    <property type="nucleotide sequence ID" value="XM_071025634.1"/>
</dbReference>
<feature type="compositionally biased region" description="Pro residues" evidence="1">
    <location>
        <begin position="35"/>
        <end position="45"/>
    </location>
</feature>
<comment type="caution">
    <text evidence="2">The sequence shown here is derived from an EMBL/GenBank/DDBJ whole genome shotgun (WGS) entry which is preliminary data.</text>
</comment>
<reference evidence="2 3" key="1">
    <citation type="submission" date="2024-07" db="EMBL/GenBank/DDBJ databases">
        <title>Section-level genome sequencing and comparative genomics of Aspergillus sections Usti and Cavernicolus.</title>
        <authorList>
            <consortium name="Lawrence Berkeley National Laboratory"/>
            <person name="Nybo J.L."/>
            <person name="Vesth T.C."/>
            <person name="Theobald S."/>
            <person name="Frisvad J.C."/>
            <person name="Larsen T.O."/>
            <person name="Kjaerboelling I."/>
            <person name="Rothschild-Mancinelli K."/>
            <person name="Lyhne E.K."/>
            <person name="Kogle M.E."/>
            <person name="Barry K."/>
            <person name="Clum A."/>
            <person name="Na H."/>
            <person name="Ledsgaard L."/>
            <person name="Lin J."/>
            <person name="Lipzen A."/>
            <person name="Kuo A."/>
            <person name="Riley R."/>
            <person name="Mondo S."/>
            <person name="Labutti K."/>
            <person name="Haridas S."/>
            <person name="Pangalinan J."/>
            <person name="Salamov A.A."/>
            <person name="Simmons B.A."/>
            <person name="Magnuson J.K."/>
            <person name="Chen J."/>
            <person name="Drula E."/>
            <person name="Henrissat B."/>
            <person name="Wiebenga A."/>
            <person name="Lubbers R.J."/>
            <person name="Gomes A.C."/>
            <person name="Macurrencykelacurrency M.R."/>
            <person name="Stajich J."/>
            <person name="Grigoriev I.V."/>
            <person name="Mortensen U.H."/>
            <person name="De Vries R.P."/>
            <person name="Baker S.E."/>
            <person name="Andersen M.R."/>
        </authorList>
    </citation>
    <scope>NUCLEOTIDE SEQUENCE [LARGE SCALE GENOMIC DNA]</scope>
    <source>
        <strain evidence="2 3">CBS 449.75</strain>
    </source>
</reference>
<protein>
    <submittedName>
        <fullName evidence="2">Uncharacterized protein</fullName>
    </submittedName>
</protein>